<dbReference type="RefSeq" id="WP_204004785.1">
    <property type="nucleotide sequence ID" value="NZ_BOPG01000056.1"/>
</dbReference>
<reference evidence="1" key="1">
    <citation type="submission" date="2021-01" db="EMBL/GenBank/DDBJ databases">
        <title>Whole genome shotgun sequence of Virgisporangium aurantiacum NBRC 16421.</title>
        <authorList>
            <person name="Komaki H."/>
            <person name="Tamura T."/>
        </authorList>
    </citation>
    <scope>NUCLEOTIDE SEQUENCE</scope>
    <source>
        <strain evidence="1">NBRC 16421</strain>
    </source>
</reference>
<dbReference type="SUPFAM" id="SSF48452">
    <property type="entry name" value="TPR-like"/>
    <property type="match status" value="1"/>
</dbReference>
<dbReference type="Proteomes" id="UP000612585">
    <property type="component" value="Unassembled WGS sequence"/>
</dbReference>
<gene>
    <name evidence="1" type="ORF">Vau01_079700</name>
</gene>
<organism evidence="1 2">
    <name type="scientific">Virgisporangium aurantiacum</name>
    <dbReference type="NCBI Taxonomy" id="175570"/>
    <lineage>
        <taxon>Bacteria</taxon>
        <taxon>Bacillati</taxon>
        <taxon>Actinomycetota</taxon>
        <taxon>Actinomycetes</taxon>
        <taxon>Micromonosporales</taxon>
        <taxon>Micromonosporaceae</taxon>
        <taxon>Virgisporangium</taxon>
    </lineage>
</organism>
<accession>A0A8J3ZAA5</accession>
<evidence type="ECO:0000313" key="2">
    <source>
        <dbReference type="Proteomes" id="UP000612585"/>
    </source>
</evidence>
<dbReference type="EMBL" id="BOPG01000056">
    <property type="protein sequence ID" value="GIJ60454.1"/>
    <property type="molecule type" value="Genomic_DNA"/>
</dbReference>
<dbReference type="Gene3D" id="1.25.40.10">
    <property type="entry name" value="Tetratricopeptide repeat domain"/>
    <property type="match status" value="1"/>
</dbReference>
<proteinExistence type="predicted"/>
<comment type="caution">
    <text evidence="1">The sequence shown here is derived from an EMBL/GenBank/DDBJ whole genome shotgun (WGS) entry which is preliminary data.</text>
</comment>
<dbReference type="InterPro" id="IPR029045">
    <property type="entry name" value="ClpP/crotonase-like_dom_sf"/>
</dbReference>
<evidence type="ECO:0000313" key="1">
    <source>
        <dbReference type="EMBL" id="GIJ60454.1"/>
    </source>
</evidence>
<dbReference type="Pfam" id="PF13432">
    <property type="entry name" value="TPR_16"/>
    <property type="match status" value="1"/>
</dbReference>
<name>A0A8J3ZAA5_9ACTN</name>
<evidence type="ECO:0008006" key="3">
    <source>
        <dbReference type="Google" id="ProtNLM"/>
    </source>
</evidence>
<keyword evidence="2" id="KW-1185">Reference proteome</keyword>
<dbReference type="AlphaFoldDB" id="A0A8J3ZAA5"/>
<dbReference type="InterPro" id="IPR011990">
    <property type="entry name" value="TPR-like_helical_dom_sf"/>
</dbReference>
<protein>
    <recommendedName>
        <fullName evidence="3">Tetratricopeptide repeat-containing protein</fullName>
    </recommendedName>
</protein>
<sequence>MDQLGMVAAAEESTRARDWAAAAERWREVVEVNPVNGIFWCRLGLARFETGDHSGALDAYRKAAELGIWPIGYWAPLPPIFPGELTYEIARCHGALGDREAAFEALVRAIGEGLREPGKARADLALLSDDPRLDDVVGPARPAEPAKPAESDDSASRVEKWRSDLRFLRAEIARRIPRPEILDDDFRAAADGLDHDVPDLDDAGIVIGIWRLLRRLGDGHAWVDADERYPEWSRSLPVWFYAFHDGLLVTETDPRFRHLAGAEVLAVDGHPVAKVFDALDPLFTRDNEYTPALQGAMWLRRPAYVHAVGVADRPDGVTLTVRPPGGSVTDVRVPADPVDEALTWPNSRPRPWPWNCPPGSVRPPFETPAHLRDVDNPFWFEYQAAGNLVYFQFNGVRDKDDDTLAACYERVFAAVAEHDARALVIDMRWNGGGNTFLGQTLVHHVLRHPDLPVFVIIGNYTFSAAQNTVTLLDRHTHAVFVGEPTGSAPSFVGESVPFTLPASGVRVNVSDLYWQTGWPFDHRVAVAPRIYAPLTAADYLAGRDPAMDAVREHLAL</sequence>
<dbReference type="Gene3D" id="3.90.226.10">
    <property type="entry name" value="2-enoyl-CoA Hydratase, Chain A, domain 1"/>
    <property type="match status" value="2"/>
</dbReference>
<dbReference type="SUPFAM" id="SSF52096">
    <property type="entry name" value="ClpP/crotonase"/>
    <property type="match status" value="1"/>
</dbReference>